<keyword evidence="2" id="KW-0472">Membrane</keyword>
<evidence type="ECO:0000313" key="4">
    <source>
        <dbReference type="Proteomes" id="UP000718281"/>
    </source>
</evidence>
<dbReference type="Proteomes" id="UP000718281">
    <property type="component" value="Unassembled WGS sequence"/>
</dbReference>
<organism evidence="3 4">
    <name type="scientific">Candidatus Phosphoribacter hodrii</name>
    <dbReference type="NCBI Taxonomy" id="2953743"/>
    <lineage>
        <taxon>Bacteria</taxon>
        <taxon>Bacillati</taxon>
        <taxon>Actinomycetota</taxon>
        <taxon>Actinomycetes</taxon>
        <taxon>Micrococcales</taxon>
        <taxon>Dermatophilaceae</taxon>
        <taxon>Candidatus Phosphoribacter</taxon>
    </lineage>
</organism>
<evidence type="ECO:0000313" key="3">
    <source>
        <dbReference type="EMBL" id="MBK6301315.1"/>
    </source>
</evidence>
<keyword evidence="2" id="KW-0812">Transmembrane</keyword>
<evidence type="ECO:0008006" key="5">
    <source>
        <dbReference type="Google" id="ProtNLM"/>
    </source>
</evidence>
<reference evidence="3 4" key="1">
    <citation type="submission" date="2020-10" db="EMBL/GenBank/DDBJ databases">
        <title>Connecting structure to function with the recovery of over 1000 high-quality activated sludge metagenome-assembled genomes encoding full-length rRNA genes using long-read sequencing.</title>
        <authorList>
            <person name="Singleton C.M."/>
            <person name="Petriglieri F."/>
            <person name="Kristensen J.M."/>
            <person name="Kirkegaard R.H."/>
            <person name="Michaelsen T.Y."/>
            <person name="Andersen M.H."/>
            <person name="Karst S.M."/>
            <person name="Dueholm M.S."/>
            <person name="Nielsen P.H."/>
            <person name="Albertsen M."/>
        </authorList>
    </citation>
    <scope>NUCLEOTIDE SEQUENCE [LARGE SCALE GENOMIC DNA]</scope>
    <source>
        <strain evidence="3">AalE_18-Q3-R2-46_BAT3C.188</strain>
    </source>
</reference>
<feature type="transmembrane region" description="Helical" evidence="2">
    <location>
        <begin position="78"/>
        <end position="100"/>
    </location>
</feature>
<dbReference type="AlphaFoldDB" id="A0A934X6G9"/>
<evidence type="ECO:0000256" key="2">
    <source>
        <dbReference type="SAM" id="Phobius"/>
    </source>
</evidence>
<evidence type="ECO:0000256" key="1">
    <source>
        <dbReference type="SAM" id="MobiDB-lite"/>
    </source>
</evidence>
<sequence length="446" mass="47894">MATLEDSVTVYTRRLGVSLGLAHARRFLRARGLDGRLPTTADGVETAMVLVLSGLWMINITQLAIASHTAIERSSDPTFSWILQIAVVVRIMCWFVVVLLKRTVAVTWAILGDVAFGVVILSLQTRSIPPSAYNSWEAWAYAITLPCAFWAGIGLVRMWQSILAGSVCGTAYLMAVLPGALASGDPVTPVTNSAAYLAFAVLGHAGASYLRRLAADADVARLEAARNAGQLERDRHRVLLHDQATVLQLLSRGEHDPDLDLALRRQAAVGAAEIRVFMTGRRKDRPGARDLAAVVRGAAAPFTDLPLTLNLELGDEVIMDPSVATALARAVATVLHNVRVHADAQSVVVHADSVDQEWEVVVRDDGVGFDPELTALGFGLSEQVRRAMFELGCRVRIESAVGEGTMVTLGGDVHVSPRSPDLPARPREVVPGLRGSDPVGSRRTFG</sequence>
<feature type="region of interest" description="Disordered" evidence="1">
    <location>
        <begin position="413"/>
        <end position="446"/>
    </location>
</feature>
<name>A0A934X6G9_9MICO</name>
<dbReference type="InterPro" id="IPR036890">
    <property type="entry name" value="HATPase_C_sf"/>
</dbReference>
<keyword evidence="2" id="KW-1133">Transmembrane helix</keyword>
<dbReference type="SUPFAM" id="SSF55874">
    <property type="entry name" value="ATPase domain of HSP90 chaperone/DNA topoisomerase II/histidine kinase"/>
    <property type="match status" value="1"/>
</dbReference>
<feature type="transmembrane region" description="Helical" evidence="2">
    <location>
        <begin position="138"/>
        <end position="156"/>
    </location>
</feature>
<feature type="transmembrane region" description="Helical" evidence="2">
    <location>
        <begin position="163"/>
        <end position="181"/>
    </location>
</feature>
<protein>
    <recommendedName>
        <fullName evidence="5">Histidine kinase/HSP90-like ATPase domain-containing protein</fullName>
    </recommendedName>
</protein>
<feature type="transmembrane region" description="Helical" evidence="2">
    <location>
        <begin position="46"/>
        <end position="66"/>
    </location>
</feature>
<dbReference type="EMBL" id="JADIXZ010000004">
    <property type="protein sequence ID" value="MBK6301315.1"/>
    <property type="molecule type" value="Genomic_DNA"/>
</dbReference>
<gene>
    <name evidence="3" type="ORF">IPF40_09785</name>
</gene>
<dbReference type="Gene3D" id="3.30.565.10">
    <property type="entry name" value="Histidine kinase-like ATPase, C-terminal domain"/>
    <property type="match status" value="1"/>
</dbReference>
<feature type="transmembrane region" description="Helical" evidence="2">
    <location>
        <begin position="193"/>
        <end position="210"/>
    </location>
</feature>
<proteinExistence type="predicted"/>
<feature type="transmembrane region" description="Helical" evidence="2">
    <location>
        <begin position="105"/>
        <end position="123"/>
    </location>
</feature>
<accession>A0A934X6G9</accession>
<comment type="caution">
    <text evidence="3">The sequence shown here is derived from an EMBL/GenBank/DDBJ whole genome shotgun (WGS) entry which is preliminary data.</text>
</comment>